<organism evidence="1 2">
    <name type="scientific">Nostoc paludosum FACHB-159</name>
    <dbReference type="NCBI Taxonomy" id="2692908"/>
    <lineage>
        <taxon>Bacteria</taxon>
        <taxon>Bacillati</taxon>
        <taxon>Cyanobacteriota</taxon>
        <taxon>Cyanophyceae</taxon>
        <taxon>Nostocales</taxon>
        <taxon>Nostocaceae</taxon>
        <taxon>Nostoc</taxon>
    </lineage>
</organism>
<comment type="caution">
    <text evidence="1">The sequence shown here is derived from an EMBL/GenBank/DDBJ whole genome shotgun (WGS) entry which is preliminary data.</text>
</comment>
<proteinExistence type="predicted"/>
<dbReference type="EMBL" id="JACJTU010000059">
    <property type="protein sequence ID" value="MBD2738807.1"/>
    <property type="molecule type" value="Genomic_DNA"/>
</dbReference>
<accession>A0ABR8KLF1</accession>
<dbReference type="RefSeq" id="WP_190959332.1">
    <property type="nucleotide sequence ID" value="NZ_JACJTU010000059.1"/>
</dbReference>
<protein>
    <submittedName>
        <fullName evidence="1">Uncharacterized protein</fullName>
    </submittedName>
</protein>
<evidence type="ECO:0000313" key="2">
    <source>
        <dbReference type="Proteomes" id="UP000637383"/>
    </source>
</evidence>
<sequence>MDLPFTEKPDSAALFDAGASPSVRRLGSKGLKPPLNWKFGGSGHGLNSHLLRQLKAGYET</sequence>
<reference evidence="1 2" key="1">
    <citation type="journal article" date="2020" name="ISME J.">
        <title>Comparative genomics reveals insights into cyanobacterial evolution and habitat adaptation.</title>
        <authorList>
            <person name="Chen M.Y."/>
            <person name="Teng W.K."/>
            <person name="Zhao L."/>
            <person name="Hu C.X."/>
            <person name="Zhou Y.K."/>
            <person name="Han B.P."/>
            <person name="Song L.R."/>
            <person name="Shu W.S."/>
        </authorList>
    </citation>
    <scope>NUCLEOTIDE SEQUENCE [LARGE SCALE GENOMIC DNA]</scope>
    <source>
        <strain evidence="1 2">FACHB-159</strain>
    </source>
</reference>
<evidence type="ECO:0000313" key="1">
    <source>
        <dbReference type="EMBL" id="MBD2738807.1"/>
    </source>
</evidence>
<dbReference type="Proteomes" id="UP000637383">
    <property type="component" value="Unassembled WGS sequence"/>
</dbReference>
<gene>
    <name evidence="1" type="ORF">H6H03_33895</name>
</gene>
<name>A0ABR8KLF1_9NOSO</name>
<keyword evidence="2" id="KW-1185">Reference proteome</keyword>